<evidence type="ECO:0000313" key="2">
    <source>
        <dbReference type="Proteomes" id="UP000007799"/>
    </source>
</evidence>
<dbReference type="Proteomes" id="UP000007799">
    <property type="component" value="Unassembled WGS sequence"/>
</dbReference>
<dbReference type="RefSeq" id="XP_004988275.1">
    <property type="nucleotide sequence ID" value="XM_004988218.1"/>
</dbReference>
<sequence>MADEVPLLVVGCVLKQGQRGKPAEPLHLYDSDGALRTSLVCFWFSKDKSACQLRFLQSARTGAHLRLENDVLSARSDAAKLPIQLLQSGSYVLPGSPDMIIHPTAALNESLHHVWNNVRSLTSARHKLLGTSPEDISEGGDSLLFKMLPTPSQVADVYCRLCDQLLGTRRRQPQPIFRDARQRAMFLDEMRTLYEEAKGLVEHQLKRVACACGVEPDSVAARTHVQRTFPECFGPAVRTRLPGEDAARVSARVKMKRDFLMTFVACRLTDPPLDLDEMERKAHRGTRTRRIPWRSHGTHEIVAPRLVSHLPAEGKVEMAGPLHVWVPRHPKHDEV</sequence>
<accession>F2URB0</accession>
<name>F2URB0_SALR5</name>
<dbReference type="EMBL" id="GL832991">
    <property type="protein sequence ID" value="EGD80213.1"/>
    <property type="molecule type" value="Genomic_DNA"/>
</dbReference>
<keyword evidence="2" id="KW-1185">Reference proteome</keyword>
<dbReference type="InParanoid" id="F2URB0"/>
<evidence type="ECO:0000313" key="1">
    <source>
        <dbReference type="EMBL" id="EGD80213.1"/>
    </source>
</evidence>
<dbReference type="KEGG" id="sre:PTSG_10892"/>
<proteinExistence type="predicted"/>
<dbReference type="AlphaFoldDB" id="F2URB0"/>
<dbReference type="GeneID" id="16068802"/>
<organism evidence="2">
    <name type="scientific">Salpingoeca rosetta (strain ATCC 50818 / BSB-021)</name>
    <dbReference type="NCBI Taxonomy" id="946362"/>
    <lineage>
        <taxon>Eukaryota</taxon>
        <taxon>Choanoflagellata</taxon>
        <taxon>Craspedida</taxon>
        <taxon>Salpingoecidae</taxon>
        <taxon>Salpingoeca</taxon>
    </lineage>
</organism>
<reference evidence="1" key="1">
    <citation type="submission" date="2009-08" db="EMBL/GenBank/DDBJ databases">
        <title>Annotation of Salpingoeca rosetta.</title>
        <authorList>
            <consortium name="The Broad Institute Genome Sequencing Platform"/>
            <person name="Russ C."/>
            <person name="Cuomo C."/>
            <person name="Burger G."/>
            <person name="Gray M.W."/>
            <person name="Holland P.W.H."/>
            <person name="King N."/>
            <person name="Lang F.B.F."/>
            <person name="Roger A.J."/>
            <person name="Ruiz-Trillo I."/>
            <person name="Young S.K."/>
            <person name="Zeng Q."/>
            <person name="Gargeya S."/>
            <person name="Alvarado L."/>
            <person name="Berlin A."/>
            <person name="Chapman S.B."/>
            <person name="Chen Z."/>
            <person name="Freedman E."/>
            <person name="Gellesch M."/>
            <person name="Goldberg J."/>
            <person name="Griggs A."/>
            <person name="Gujja S."/>
            <person name="Heilman E."/>
            <person name="Heiman D."/>
            <person name="Howarth C."/>
            <person name="Mehta T."/>
            <person name="Neiman D."/>
            <person name="Pearson M."/>
            <person name="Roberts A."/>
            <person name="Saif S."/>
            <person name="Shea T."/>
            <person name="Shenoy N."/>
            <person name="Sisk P."/>
            <person name="Stolte C."/>
            <person name="Sykes S."/>
            <person name="White J."/>
            <person name="Yandava C."/>
            <person name="Haas B."/>
            <person name="Nusbaum C."/>
            <person name="Birren B."/>
        </authorList>
    </citation>
    <scope>NUCLEOTIDE SEQUENCE [LARGE SCALE GENOMIC DNA]</scope>
    <source>
        <strain evidence="1">ATCC 50818</strain>
    </source>
</reference>
<protein>
    <submittedName>
        <fullName evidence="1">Uncharacterized protein</fullName>
    </submittedName>
</protein>
<gene>
    <name evidence="1" type="ORF">PTSG_10892</name>
</gene>